<proteinExistence type="predicted"/>
<gene>
    <name evidence="1" type="ORF">ACFOS1_13925</name>
</gene>
<evidence type="ECO:0000313" key="1">
    <source>
        <dbReference type="EMBL" id="MFC4028510.1"/>
    </source>
</evidence>
<comment type="caution">
    <text evidence="1">The sequence shown here is derived from an EMBL/GenBank/DDBJ whole genome shotgun (WGS) entry which is preliminary data.</text>
</comment>
<protein>
    <submittedName>
        <fullName evidence="1">Uncharacterized protein</fullName>
    </submittedName>
</protein>
<name>A0ABV8HCL4_9FLAO</name>
<sequence>MYPEPTSHLYAISDNGSIQETAEQINYSYASAYSDTKTIPPQGNVMVNISKNAVYSSDHFEVFATFGEPVFPTGLSRNGKVICGSNNNPEWFPNKESAHEKVAKIYNWQTKTLSSISTQGYPMLIFESNRKGIISLSAGMKLDKLSTGVPKPDLFFERIK</sequence>
<dbReference type="Proteomes" id="UP001595793">
    <property type="component" value="Unassembled WGS sequence"/>
</dbReference>
<reference evidence="2" key="1">
    <citation type="journal article" date="2019" name="Int. J. Syst. Evol. Microbiol.">
        <title>The Global Catalogue of Microorganisms (GCM) 10K type strain sequencing project: providing services to taxonomists for standard genome sequencing and annotation.</title>
        <authorList>
            <consortium name="The Broad Institute Genomics Platform"/>
            <consortium name="The Broad Institute Genome Sequencing Center for Infectious Disease"/>
            <person name="Wu L."/>
            <person name="Ma J."/>
        </authorList>
    </citation>
    <scope>NUCLEOTIDE SEQUENCE [LARGE SCALE GENOMIC DNA]</scope>
    <source>
        <strain evidence="2">CECT 9128</strain>
    </source>
</reference>
<keyword evidence="2" id="KW-1185">Reference proteome</keyword>
<dbReference type="EMBL" id="JBHSAS010000010">
    <property type="protein sequence ID" value="MFC4028510.1"/>
    <property type="molecule type" value="Genomic_DNA"/>
</dbReference>
<dbReference type="RefSeq" id="WP_290232483.1">
    <property type="nucleotide sequence ID" value="NZ_JAUFPZ010000002.1"/>
</dbReference>
<accession>A0ABV8HCL4</accession>
<organism evidence="1 2">
    <name type="scientific">Zunongwangia endophytica</name>
    <dbReference type="NCBI Taxonomy" id="1808945"/>
    <lineage>
        <taxon>Bacteria</taxon>
        <taxon>Pseudomonadati</taxon>
        <taxon>Bacteroidota</taxon>
        <taxon>Flavobacteriia</taxon>
        <taxon>Flavobacteriales</taxon>
        <taxon>Flavobacteriaceae</taxon>
        <taxon>Zunongwangia</taxon>
    </lineage>
</organism>
<evidence type="ECO:0000313" key="2">
    <source>
        <dbReference type="Proteomes" id="UP001595793"/>
    </source>
</evidence>